<name>A0ABY2FJ86_9ACTN</name>
<keyword evidence="4" id="KW-1185">Reference proteome</keyword>
<dbReference type="Proteomes" id="UP000295060">
    <property type="component" value="Unassembled WGS sequence"/>
</dbReference>
<dbReference type="EMBL" id="SODU01000001">
    <property type="protein sequence ID" value="TDW93182.1"/>
    <property type="molecule type" value="Genomic_DNA"/>
</dbReference>
<dbReference type="GO" id="GO:0032259">
    <property type="term" value="P:methylation"/>
    <property type="evidence" value="ECO:0007669"/>
    <property type="project" value="UniProtKB-KW"/>
</dbReference>
<keyword evidence="1" id="KW-0808">Transferase</keyword>
<dbReference type="GO" id="GO:0008168">
    <property type="term" value="F:methyltransferase activity"/>
    <property type="evidence" value="ECO:0007669"/>
    <property type="project" value="UniProtKB-KW"/>
</dbReference>
<dbReference type="Gene3D" id="3.40.50.150">
    <property type="entry name" value="Vaccinia Virus protein VP39"/>
    <property type="match status" value="1"/>
</dbReference>
<evidence type="ECO:0000256" key="1">
    <source>
        <dbReference type="ARBA" id="ARBA00022679"/>
    </source>
</evidence>
<dbReference type="RefSeq" id="WP_134126177.1">
    <property type="nucleotide sequence ID" value="NZ_SODU01000001.1"/>
</dbReference>
<dbReference type="SUPFAM" id="SSF53335">
    <property type="entry name" value="S-adenosyl-L-methionine-dependent methyltransferases"/>
    <property type="match status" value="1"/>
</dbReference>
<dbReference type="InterPro" id="IPR029063">
    <property type="entry name" value="SAM-dependent_MTases_sf"/>
</dbReference>
<evidence type="ECO:0000313" key="4">
    <source>
        <dbReference type="Proteomes" id="UP000295060"/>
    </source>
</evidence>
<keyword evidence="3" id="KW-0489">Methyltransferase</keyword>
<dbReference type="CDD" id="cd02440">
    <property type="entry name" value="AdoMet_MTases"/>
    <property type="match status" value="1"/>
</dbReference>
<dbReference type="InterPro" id="IPR041698">
    <property type="entry name" value="Methyltransf_25"/>
</dbReference>
<protein>
    <submittedName>
        <fullName evidence="3">Methyltransferase family protein</fullName>
    </submittedName>
</protein>
<sequence length="262" mass="28245">MSEPPVSEVVRQNSEYWERLAPHRHGEPVEFFLGGGSALTDDELAAVGDVRGRRVLQLACSVGDEALTFAQLGADVTAVDIAPSHLATGRAKAEALGLELTFVLQDMMTLDSEITGFDVIYISWGGLCWVPTLTEWTRSVAGRLNPGGVLVISEHHPLWEILTVRGANELSVSGDYFGVDRDGYADPLKAPEITRTLGTPDVPHRSFVWSLSSIVTAVLTAGLTVRSLQEFPVQEMYPGLGEQAMSIPATYLLTASDGGRHA</sequence>
<dbReference type="PANTHER" id="PTHR43861">
    <property type="entry name" value="TRANS-ACONITATE 2-METHYLTRANSFERASE-RELATED"/>
    <property type="match status" value="1"/>
</dbReference>
<organism evidence="3 4">
    <name type="scientific">Kribbella pratensis</name>
    <dbReference type="NCBI Taxonomy" id="2512112"/>
    <lineage>
        <taxon>Bacteria</taxon>
        <taxon>Bacillati</taxon>
        <taxon>Actinomycetota</taxon>
        <taxon>Actinomycetes</taxon>
        <taxon>Propionibacteriales</taxon>
        <taxon>Kribbellaceae</taxon>
        <taxon>Kribbella</taxon>
    </lineage>
</organism>
<comment type="caution">
    <text evidence="3">The sequence shown here is derived from an EMBL/GenBank/DDBJ whole genome shotgun (WGS) entry which is preliminary data.</text>
</comment>
<feature type="domain" description="Methyltransferase" evidence="2">
    <location>
        <begin position="55"/>
        <end position="148"/>
    </location>
</feature>
<evidence type="ECO:0000259" key="2">
    <source>
        <dbReference type="Pfam" id="PF13649"/>
    </source>
</evidence>
<accession>A0ABY2FJ86</accession>
<evidence type="ECO:0000313" key="3">
    <source>
        <dbReference type="EMBL" id="TDW93182.1"/>
    </source>
</evidence>
<proteinExistence type="predicted"/>
<dbReference type="Pfam" id="PF13649">
    <property type="entry name" value="Methyltransf_25"/>
    <property type="match status" value="1"/>
</dbReference>
<reference evidence="3 4" key="1">
    <citation type="submission" date="2019-03" db="EMBL/GenBank/DDBJ databases">
        <title>Genomic Encyclopedia of Type Strains, Phase III (KMG-III): the genomes of soil and plant-associated and newly described type strains.</title>
        <authorList>
            <person name="Whitman W."/>
        </authorList>
    </citation>
    <scope>NUCLEOTIDE SEQUENCE [LARGE SCALE GENOMIC DNA]</scope>
    <source>
        <strain evidence="3 4">VKMAc-2574</strain>
    </source>
</reference>
<gene>
    <name evidence="3" type="ORF">EV137_0456</name>
</gene>